<keyword evidence="5" id="KW-0067">ATP-binding</keyword>
<evidence type="ECO:0000256" key="1">
    <source>
        <dbReference type="ARBA" id="ARBA00012552"/>
    </source>
</evidence>
<feature type="compositionally biased region" description="Basic and acidic residues" evidence="6">
    <location>
        <begin position="249"/>
        <end position="262"/>
    </location>
</feature>
<evidence type="ECO:0000256" key="2">
    <source>
        <dbReference type="ARBA" id="ARBA00022741"/>
    </source>
</evidence>
<protein>
    <recommendedName>
        <fullName evidence="1">RNA helicase</fullName>
        <ecNumber evidence="1">3.6.4.13</ecNumber>
    </recommendedName>
</protein>
<dbReference type="Pfam" id="PF00271">
    <property type="entry name" value="Helicase_C"/>
    <property type="match status" value="1"/>
</dbReference>
<dbReference type="GO" id="GO:0003724">
    <property type="term" value="F:RNA helicase activity"/>
    <property type="evidence" value="ECO:0007669"/>
    <property type="project" value="UniProtKB-EC"/>
</dbReference>
<dbReference type="GO" id="GO:0003723">
    <property type="term" value="F:RNA binding"/>
    <property type="evidence" value="ECO:0007669"/>
    <property type="project" value="TreeGrafter"/>
</dbReference>
<organism evidence="8">
    <name type="scientific">bioreactor metagenome</name>
    <dbReference type="NCBI Taxonomy" id="1076179"/>
    <lineage>
        <taxon>unclassified sequences</taxon>
        <taxon>metagenomes</taxon>
        <taxon>ecological metagenomes</taxon>
    </lineage>
</organism>
<reference evidence="8" key="1">
    <citation type="submission" date="2019-08" db="EMBL/GenBank/DDBJ databases">
        <authorList>
            <person name="Kucharzyk K."/>
            <person name="Murdoch R.W."/>
            <person name="Higgins S."/>
            <person name="Loffler F."/>
        </authorList>
    </citation>
    <scope>NUCLEOTIDE SEQUENCE</scope>
</reference>
<accession>A0A645BMY5</accession>
<dbReference type="InterPro" id="IPR012677">
    <property type="entry name" value="Nucleotide-bd_a/b_plait_sf"/>
</dbReference>
<evidence type="ECO:0000256" key="5">
    <source>
        <dbReference type="ARBA" id="ARBA00022840"/>
    </source>
</evidence>
<keyword evidence="3 8" id="KW-0378">Hydrolase</keyword>
<sequence>MIATDVAARGIDVNDLTHVINYSLPQSSDIYTHRIGRTGRAGKKGTAVTLYTPGEYRKLIQIRRTTGNDIAVRPLPDGPAVVAAKKTRFRALLAEREQPHPVYLEFVEELAHSGIAPELLAAQLLAMRFARELDTESYPDLSNSAERRRNAETVRLYLGVGKAEGYGVGRILDMLLQEARVWKSKVGRIECKDHFSYVELPEDAAQAVLRQFADSRLKVEIARPVEAEDGASEASPERPTPAKRIRRSPVAERAIRNREAARRGGAKPTLRQWAAEFEQEASTAPKAPKAPKRRKSDGDAVPEAAPDRGRKRRPRQ</sequence>
<dbReference type="PROSITE" id="PS51194">
    <property type="entry name" value="HELICASE_CTER"/>
    <property type="match status" value="1"/>
</dbReference>
<dbReference type="Pfam" id="PF03880">
    <property type="entry name" value="DbpA"/>
    <property type="match status" value="1"/>
</dbReference>
<dbReference type="EC" id="3.6.4.13" evidence="1"/>
<dbReference type="SUPFAM" id="SSF52540">
    <property type="entry name" value="P-loop containing nucleoside triphosphate hydrolases"/>
    <property type="match status" value="1"/>
</dbReference>
<dbReference type="InterPro" id="IPR005580">
    <property type="entry name" value="DbpA/CsdA_RNA-bd_dom"/>
</dbReference>
<keyword evidence="4 8" id="KW-0347">Helicase</keyword>
<dbReference type="GO" id="GO:0005524">
    <property type="term" value="F:ATP binding"/>
    <property type="evidence" value="ECO:0007669"/>
    <property type="project" value="UniProtKB-KW"/>
</dbReference>
<evidence type="ECO:0000256" key="3">
    <source>
        <dbReference type="ARBA" id="ARBA00022801"/>
    </source>
</evidence>
<feature type="region of interest" description="Disordered" evidence="6">
    <location>
        <begin position="227"/>
        <end position="316"/>
    </location>
</feature>
<dbReference type="CDD" id="cd12252">
    <property type="entry name" value="RRM_DbpA"/>
    <property type="match status" value="1"/>
</dbReference>
<dbReference type="Gene3D" id="3.30.70.330">
    <property type="match status" value="1"/>
</dbReference>
<proteinExistence type="predicted"/>
<dbReference type="PANTHER" id="PTHR47963:SF8">
    <property type="entry name" value="ATP-DEPENDENT RNA HELICASE DEAD"/>
    <property type="match status" value="1"/>
</dbReference>
<dbReference type="InterPro" id="IPR050547">
    <property type="entry name" value="DEAD_box_RNA_helicases"/>
</dbReference>
<dbReference type="PANTHER" id="PTHR47963">
    <property type="entry name" value="DEAD-BOX ATP-DEPENDENT RNA HELICASE 47, MITOCHONDRIAL"/>
    <property type="match status" value="1"/>
</dbReference>
<feature type="domain" description="Helicase C-terminal" evidence="7">
    <location>
        <begin position="1"/>
        <end position="83"/>
    </location>
</feature>
<dbReference type="InterPro" id="IPR001650">
    <property type="entry name" value="Helicase_C-like"/>
</dbReference>
<dbReference type="AlphaFoldDB" id="A0A645BMY5"/>
<name>A0A645BMY5_9ZZZZ</name>
<dbReference type="InterPro" id="IPR027417">
    <property type="entry name" value="P-loop_NTPase"/>
</dbReference>
<dbReference type="GO" id="GO:0016787">
    <property type="term" value="F:hydrolase activity"/>
    <property type="evidence" value="ECO:0007669"/>
    <property type="project" value="UniProtKB-KW"/>
</dbReference>
<evidence type="ECO:0000256" key="6">
    <source>
        <dbReference type="SAM" id="MobiDB-lite"/>
    </source>
</evidence>
<keyword evidence="2" id="KW-0547">Nucleotide-binding</keyword>
<dbReference type="CDD" id="cd18787">
    <property type="entry name" value="SF2_C_DEAD"/>
    <property type="match status" value="1"/>
</dbReference>
<evidence type="ECO:0000259" key="7">
    <source>
        <dbReference type="PROSITE" id="PS51194"/>
    </source>
</evidence>
<evidence type="ECO:0000313" key="8">
    <source>
        <dbReference type="EMBL" id="MPM65921.1"/>
    </source>
</evidence>
<dbReference type="EMBL" id="VSSQ01020788">
    <property type="protein sequence ID" value="MPM65921.1"/>
    <property type="molecule type" value="Genomic_DNA"/>
</dbReference>
<gene>
    <name evidence="8" type="primary">deaD_22</name>
    <name evidence="8" type="ORF">SDC9_112825</name>
</gene>
<dbReference type="Gene3D" id="3.40.50.300">
    <property type="entry name" value="P-loop containing nucleotide triphosphate hydrolases"/>
    <property type="match status" value="1"/>
</dbReference>
<evidence type="ECO:0000256" key="4">
    <source>
        <dbReference type="ARBA" id="ARBA00022806"/>
    </source>
</evidence>
<comment type="caution">
    <text evidence="8">The sequence shown here is derived from an EMBL/GenBank/DDBJ whole genome shotgun (WGS) entry which is preliminary data.</text>
</comment>